<accession>A0AAW0IL16</accession>
<evidence type="ECO:0000256" key="5">
    <source>
        <dbReference type="ARBA" id="ARBA00022725"/>
    </source>
</evidence>
<dbReference type="InterPro" id="IPR000276">
    <property type="entry name" value="GPCR_Rhodpsn"/>
</dbReference>
<feature type="transmembrane region" description="Helical" evidence="11">
    <location>
        <begin position="30"/>
        <end position="53"/>
    </location>
</feature>
<dbReference type="AlphaFoldDB" id="A0AAW0IL16"/>
<dbReference type="PANTHER" id="PTHR26452">
    <property type="entry name" value="OLFACTORY RECEPTOR"/>
    <property type="match status" value="1"/>
</dbReference>
<evidence type="ECO:0000256" key="4">
    <source>
        <dbReference type="ARBA" id="ARBA00022692"/>
    </source>
</evidence>
<name>A0AAW0IL16_MYOGA</name>
<dbReference type="GO" id="GO:0007608">
    <property type="term" value="P:sensory perception of smell"/>
    <property type="evidence" value="ECO:0007669"/>
    <property type="project" value="UniProtKB-KW"/>
</dbReference>
<evidence type="ECO:0000259" key="12">
    <source>
        <dbReference type="PROSITE" id="PS50262"/>
    </source>
</evidence>
<dbReference type="PROSITE" id="PS50262">
    <property type="entry name" value="G_PROTEIN_RECEP_F1_2"/>
    <property type="match status" value="1"/>
</dbReference>
<feature type="region of interest" description="Disordered" evidence="10">
    <location>
        <begin position="165"/>
        <end position="191"/>
    </location>
</feature>
<feature type="transmembrane region" description="Helical" evidence="11">
    <location>
        <begin position="103"/>
        <end position="124"/>
    </location>
</feature>
<dbReference type="GO" id="GO:0004930">
    <property type="term" value="F:G protein-coupled receptor activity"/>
    <property type="evidence" value="ECO:0007669"/>
    <property type="project" value="UniProtKB-KW"/>
</dbReference>
<dbReference type="Proteomes" id="UP001488838">
    <property type="component" value="Unassembled WGS sequence"/>
</dbReference>
<evidence type="ECO:0000256" key="1">
    <source>
        <dbReference type="ARBA" id="ARBA00004651"/>
    </source>
</evidence>
<evidence type="ECO:0000256" key="9">
    <source>
        <dbReference type="ARBA" id="ARBA00023170"/>
    </source>
</evidence>
<feature type="region of interest" description="Disordered" evidence="10">
    <location>
        <begin position="439"/>
        <end position="461"/>
    </location>
</feature>
<keyword evidence="7" id="KW-0297">G-protein coupled receptor</keyword>
<keyword evidence="3" id="KW-0716">Sensory transduction</keyword>
<keyword evidence="6 11" id="KW-1133">Transmembrane helix</keyword>
<dbReference type="Gene3D" id="1.20.1070.10">
    <property type="entry name" value="Rhodopsin 7-helix transmembrane proteins"/>
    <property type="match status" value="1"/>
</dbReference>
<keyword evidence="2" id="KW-1003">Cell membrane</keyword>
<gene>
    <name evidence="13" type="ORF">U0070_021202</name>
</gene>
<comment type="caution">
    <text evidence="13">The sequence shown here is derived from an EMBL/GenBank/DDBJ whole genome shotgun (WGS) entry which is preliminary data.</text>
</comment>
<evidence type="ECO:0000256" key="7">
    <source>
        <dbReference type="ARBA" id="ARBA00023040"/>
    </source>
</evidence>
<sequence length="461" mass="51378">INLFFETMTNSTLVTEFLLEVFAETYELRLLLSVLFLLVYLGSLLGNLTIVIATTVDQTLNTPMYFFLRNLSILDMCYVSVTIPNACVNSITDHRNISMTGCAAQIFLVFFCACVEILFLAVMAQDRYVAICKPLLYPVIMNHQCSKAPHNFMNNSCSTLRVNATKDPGISMHPTKDKANDEDSGESQHQCAGAEPALAASGIPHRVAVLQRVPHLGKLCASSPFGFLWPHSSASAGRISLPLLPWGTEVVPKTFSSPIYFCPTLNQLTPYQEMVPPTLRAPLYTVKTAPSDMPELWFLIYSNSSRAGKYSKLIPCQLGIKISRLSLVEKMISPSISGLTDDVWGNAMACNIKEKLIQLLSLKDYYKRFLEMDKWPLQAYALDLEEQVSQITLKIDKSQPSLRGFVSSSVLGMAMETEKFERFSLYQVDFAVRQHKEHIPRGNPGLPKTPENDVSVNALPV</sequence>
<feature type="transmembrane region" description="Helical" evidence="11">
    <location>
        <begin position="73"/>
        <end position="91"/>
    </location>
</feature>
<comment type="subcellular location">
    <subcellularLocation>
        <location evidence="1">Cell membrane</location>
        <topology evidence="1">Multi-pass membrane protein</topology>
    </subcellularLocation>
</comment>
<dbReference type="InterPro" id="IPR050516">
    <property type="entry name" value="Olfactory_GPCR"/>
</dbReference>
<reference evidence="13 14" key="1">
    <citation type="journal article" date="2023" name="bioRxiv">
        <title>Conserved and derived expression patterns and positive selection on dental genes reveal complex evolutionary context of ever-growing rodent molars.</title>
        <authorList>
            <person name="Calamari Z.T."/>
            <person name="Song A."/>
            <person name="Cohen E."/>
            <person name="Akter M."/>
            <person name="Roy R.D."/>
            <person name="Hallikas O."/>
            <person name="Christensen M.M."/>
            <person name="Li P."/>
            <person name="Marangoni P."/>
            <person name="Jernvall J."/>
            <person name="Klein O.D."/>
        </authorList>
    </citation>
    <scope>NUCLEOTIDE SEQUENCE [LARGE SCALE GENOMIC DNA]</scope>
    <source>
        <strain evidence="13">V071</strain>
    </source>
</reference>
<evidence type="ECO:0000313" key="13">
    <source>
        <dbReference type="EMBL" id="KAK7815239.1"/>
    </source>
</evidence>
<keyword evidence="9" id="KW-0675">Receptor</keyword>
<evidence type="ECO:0000256" key="8">
    <source>
        <dbReference type="ARBA" id="ARBA00023136"/>
    </source>
</evidence>
<keyword evidence="7" id="KW-0807">Transducer</keyword>
<keyword evidence="14" id="KW-1185">Reference proteome</keyword>
<evidence type="ECO:0000313" key="14">
    <source>
        <dbReference type="Proteomes" id="UP001488838"/>
    </source>
</evidence>
<proteinExistence type="predicted"/>
<keyword evidence="8 11" id="KW-0472">Membrane</keyword>
<feature type="non-terminal residue" evidence="13">
    <location>
        <position position="1"/>
    </location>
</feature>
<keyword evidence="5" id="KW-0552">Olfaction</keyword>
<dbReference type="SUPFAM" id="SSF81321">
    <property type="entry name" value="Family A G protein-coupled receptor-like"/>
    <property type="match status" value="1"/>
</dbReference>
<organism evidence="13 14">
    <name type="scientific">Myodes glareolus</name>
    <name type="common">Bank vole</name>
    <name type="synonym">Clethrionomys glareolus</name>
    <dbReference type="NCBI Taxonomy" id="447135"/>
    <lineage>
        <taxon>Eukaryota</taxon>
        <taxon>Metazoa</taxon>
        <taxon>Chordata</taxon>
        <taxon>Craniata</taxon>
        <taxon>Vertebrata</taxon>
        <taxon>Euteleostomi</taxon>
        <taxon>Mammalia</taxon>
        <taxon>Eutheria</taxon>
        <taxon>Euarchontoglires</taxon>
        <taxon>Glires</taxon>
        <taxon>Rodentia</taxon>
        <taxon>Myomorpha</taxon>
        <taxon>Muroidea</taxon>
        <taxon>Cricetidae</taxon>
        <taxon>Arvicolinae</taxon>
        <taxon>Myodes</taxon>
    </lineage>
</organism>
<dbReference type="PRINTS" id="PR00237">
    <property type="entry name" value="GPCRRHODOPSN"/>
</dbReference>
<evidence type="ECO:0000256" key="10">
    <source>
        <dbReference type="SAM" id="MobiDB-lite"/>
    </source>
</evidence>
<dbReference type="EMBL" id="JBBHLL010000115">
    <property type="protein sequence ID" value="KAK7815239.1"/>
    <property type="molecule type" value="Genomic_DNA"/>
</dbReference>
<dbReference type="InterPro" id="IPR017452">
    <property type="entry name" value="GPCR_Rhodpsn_7TM"/>
</dbReference>
<evidence type="ECO:0000256" key="2">
    <source>
        <dbReference type="ARBA" id="ARBA00022475"/>
    </source>
</evidence>
<feature type="domain" description="G-protein coupled receptors family 1 profile" evidence="12">
    <location>
        <begin position="46"/>
        <end position="142"/>
    </location>
</feature>
<keyword evidence="4 11" id="KW-0812">Transmembrane</keyword>
<dbReference type="Pfam" id="PF00001">
    <property type="entry name" value="7tm_1"/>
    <property type="match status" value="1"/>
</dbReference>
<evidence type="ECO:0000256" key="6">
    <source>
        <dbReference type="ARBA" id="ARBA00022989"/>
    </source>
</evidence>
<evidence type="ECO:0000256" key="3">
    <source>
        <dbReference type="ARBA" id="ARBA00022606"/>
    </source>
</evidence>
<evidence type="ECO:0000256" key="11">
    <source>
        <dbReference type="SAM" id="Phobius"/>
    </source>
</evidence>
<dbReference type="GO" id="GO:0005886">
    <property type="term" value="C:plasma membrane"/>
    <property type="evidence" value="ECO:0007669"/>
    <property type="project" value="UniProtKB-SubCell"/>
</dbReference>
<protein>
    <recommendedName>
        <fullName evidence="12">G-protein coupled receptors family 1 profile domain-containing protein</fullName>
    </recommendedName>
</protein>